<name>A0A1I8JDC2_9PLAT</name>
<evidence type="ECO:0000256" key="8">
    <source>
        <dbReference type="PROSITE-ProRule" id="PRU10141"/>
    </source>
</evidence>
<dbReference type="PROSITE" id="PS00107">
    <property type="entry name" value="PROTEIN_KINASE_ATP"/>
    <property type="match status" value="1"/>
</dbReference>
<feature type="binding site" evidence="8">
    <location>
        <position position="102"/>
    </location>
    <ligand>
        <name>ATP</name>
        <dbReference type="ChEBI" id="CHEBI:30616"/>
    </ligand>
</feature>
<dbReference type="InterPro" id="IPR000626">
    <property type="entry name" value="Ubiquitin-like_dom"/>
</dbReference>
<feature type="compositionally biased region" description="Low complexity" evidence="9">
    <location>
        <begin position="458"/>
        <end position="510"/>
    </location>
</feature>
<keyword evidence="10" id="KW-1133">Transmembrane helix</keyword>
<dbReference type="GO" id="GO:0004674">
    <property type="term" value="F:protein serine/threonine kinase activity"/>
    <property type="evidence" value="ECO:0007669"/>
    <property type="project" value="UniProtKB-KW"/>
</dbReference>
<feature type="transmembrane region" description="Helical" evidence="10">
    <location>
        <begin position="413"/>
        <end position="431"/>
    </location>
</feature>
<accession>A0A1I8JDC2</accession>
<evidence type="ECO:0000256" key="1">
    <source>
        <dbReference type="ARBA" id="ARBA00022527"/>
    </source>
</evidence>
<comment type="similarity">
    <text evidence="6">Belongs to the protein kinase superfamily. STE Ser/Thr protein kinase family. MAP kinase kinase subfamily.</text>
</comment>
<dbReference type="FunFam" id="3.30.200.20:FF:000040">
    <property type="entry name" value="Dual specificity mitogen-activated protein kinase kinase"/>
    <property type="match status" value="1"/>
</dbReference>
<dbReference type="SUPFAM" id="SSF54236">
    <property type="entry name" value="Ubiquitin-like"/>
    <property type="match status" value="1"/>
</dbReference>
<evidence type="ECO:0000256" key="9">
    <source>
        <dbReference type="SAM" id="MobiDB-lite"/>
    </source>
</evidence>
<dbReference type="PROSITE" id="PS50011">
    <property type="entry name" value="PROTEIN_KINASE_DOM"/>
    <property type="match status" value="1"/>
</dbReference>
<dbReference type="CDD" id="cd17057">
    <property type="entry name" value="Ubl_TMUB1_like"/>
    <property type="match status" value="1"/>
</dbReference>
<keyword evidence="10" id="KW-0812">Transmembrane</keyword>
<evidence type="ECO:0000256" key="7">
    <source>
        <dbReference type="ARBA" id="ARBA00038999"/>
    </source>
</evidence>
<feature type="transmembrane region" description="Helical" evidence="10">
    <location>
        <begin position="830"/>
        <end position="854"/>
    </location>
</feature>
<reference evidence="14" key="1">
    <citation type="submission" date="2016-11" db="UniProtKB">
        <authorList>
            <consortium name="WormBaseParasite"/>
        </authorList>
    </citation>
    <scope>IDENTIFICATION</scope>
</reference>
<dbReference type="SMART" id="SM00213">
    <property type="entry name" value="UBQ"/>
    <property type="match status" value="1"/>
</dbReference>
<feature type="domain" description="Protein kinase" evidence="11">
    <location>
        <begin position="73"/>
        <end position="334"/>
    </location>
</feature>
<dbReference type="Pfam" id="PF00069">
    <property type="entry name" value="Pkinase"/>
    <property type="match status" value="1"/>
</dbReference>
<sequence length="887" mass="95658">SSNQRQLTAGMERVRPRPRLELAVGGIGRPSVVLGQHNQHNQQQQQHQQLMPAVGKLLLPDDATERQFSVDDLEDLGEIGRGAFGAVNRMRYTPTGVVLAVKRIRSTVDERQQKNMLLELNVVVNCQCEFIARSYGALFKEGDCWICMELMDTSLDKFYRIVYHHLHEAIPEVVIARIALATVSALDYLKEKLGMMHRDVKPSNILADRRGRVKLCDFGIAGKLVDSIAKTRDAGCRPYMAPERIDHQRMTEGYDVRSDVWSLGISLYELCTGRFPYRQWGTMFEQLEQVVKSDPPRLTDIRYSEEARSFANLCLTKDVKKRPKYRQLLQHPFLLESAALDADADIAAYFCSVLNRTPEEAQLADLLAAVHKVILCLTKAAVPSSRMADPSGASANTAATAGSAFVEGIGSEVVVCLFILLAGLILVAAWLSTYVPQDMRPIAVFVFENFGRYRPGEQQQQPQQVATAPLPPAAITGPAPIPTAAAEAPSASTATTETPSSSASPSSDTARIATPPSDSARIATEPATVPDAAADAGDTTAIDTPAAAAAVTTDLAAYDVDVLESDGDLDPEMRERVEDVLNEYTQVMEAKNDSELRNRRLKYFNCLLTQPADSDASASVASTSGAGTGAAASPVSASDTPASAVVVGSEAASSSILESSSAMPSAAPAATVDTASAAAPTSSATASSSRPPGSLLLRLKYFNDDLRTVVALPNESIANFKRKHFQVEMSRNMNIRLIYNGRELKEGTDCTLASYAIPEEATIHCLITERNTSANEESGAAAASGGGGGAAEGDGVGPLEGQGDIGSYMFPLFGGILGIIWYCRVCYKAYFNFMSTMALGAVTLLFFAAFFASWSARPPRQTGQIHVHRINLDAQQQQQQQQQDQQA</sequence>
<dbReference type="Proteomes" id="UP000095280">
    <property type="component" value="Unplaced"/>
</dbReference>
<dbReference type="SMART" id="SM00220">
    <property type="entry name" value="S_TKc"/>
    <property type="match status" value="1"/>
</dbReference>
<evidence type="ECO:0000256" key="3">
    <source>
        <dbReference type="ARBA" id="ARBA00022741"/>
    </source>
</evidence>
<dbReference type="EC" id="2.7.12.2" evidence="7"/>
<keyword evidence="10" id="KW-0472">Membrane</keyword>
<evidence type="ECO:0000259" key="11">
    <source>
        <dbReference type="PROSITE" id="PS50011"/>
    </source>
</evidence>
<evidence type="ECO:0000313" key="14">
    <source>
        <dbReference type="WBParaSite" id="maker-uti_cns_0046841-snap-gene-0.3-mRNA-1"/>
    </source>
</evidence>
<evidence type="ECO:0000256" key="5">
    <source>
        <dbReference type="ARBA" id="ARBA00022840"/>
    </source>
</evidence>
<evidence type="ECO:0000256" key="6">
    <source>
        <dbReference type="ARBA" id="ARBA00038035"/>
    </source>
</evidence>
<dbReference type="PROSITE" id="PS50053">
    <property type="entry name" value="UBIQUITIN_2"/>
    <property type="match status" value="1"/>
</dbReference>
<evidence type="ECO:0000313" key="13">
    <source>
        <dbReference type="Proteomes" id="UP000095280"/>
    </source>
</evidence>
<evidence type="ECO:0000259" key="12">
    <source>
        <dbReference type="PROSITE" id="PS50053"/>
    </source>
</evidence>
<keyword evidence="2" id="KW-0808">Transferase</keyword>
<organism evidence="13 14">
    <name type="scientific">Macrostomum lignano</name>
    <dbReference type="NCBI Taxonomy" id="282301"/>
    <lineage>
        <taxon>Eukaryota</taxon>
        <taxon>Metazoa</taxon>
        <taxon>Spiralia</taxon>
        <taxon>Lophotrochozoa</taxon>
        <taxon>Platyhelminthes</taxon>
        <taxon>Rhabditophora</taxon>
        <taxon>Macrostomorpha</taxon>
        <taxon>Macrostomida</taxon>
        <taxon>Macrostomidae</taxon>
        <taxon>Macrostomum</taxon>
    </lineage>
</organism>
<feature type="compositionally biased region" description="Gly residues" evidence="9">
    <location>
        <begin position="784"/>
        <end position="795"/>
    </location>
</feature>
<feature type="region of interest" description="Disordered" evidence="9">
    <location>
        <begin position="615"/>
        <end position="638"/>
    </location>
</feature>
<dbReference type="InterPro" id="IPR011009">
    <property type="entry name" value="Kinase-like_dom_sf"/>
</dbReference>
<dbReference type="InterPro" id="IPR000719">
    <property type="entry name" value="Prot_kinase_dom"/>
</dbReference>
<dbReference type="Gene3D" id="3.30.200.20">
    <property type="entry name" value="Phosphorylase Kinase, domain 1"/>
    <property type="match status" value="1"/>
</dbReference>
<dbReference type="GO" id="GO:0005524">
    <property type="term" value="F:ATP binding"/>
    <property type="evidence" value="ECO:0007669"/>
    <property type="project" value="UniProtKB-UniRule"/>
</dbReference>
<keyword evidence="13" id="KW-1185">Reference proteome</keyword>
<evidence type="ECO:0000256" key="4">
    <source>
        <dbReference type="ARBA" id="ARBA00022777"/>
    </source>
</evidence>
<dbReference type="FunFam" id="1.10.510.10:FF:000090">
    <property type="entry name" value="Dual specificity mitogen-activated protein kinase kinase 4"/>
    <property type="match status" value="1"/>
</dbReference>
<dbReference type="Pfam" id="PF00240">
    <property type="entry name" value="ubiquitin"/>
    <property type="match status" value="1"/>
</dbReference>
<dbReference type="InterPro" id="IPR017441">
    <property type="entry name" value="Protein_kinase_ATP_BS"/>
</dbReference>
<dbReference type="Gene3D" id="1.10.510.10">
    <property type="entry name" value="Transferase(Phosphotransferase) domain 1"/>
    <property type="match status" value="1"/>
</dbReference>
<feature type="domain" description="Ubiquitin-like" evidence="12">
    <location>
        <begin position="695"/>
        <end position="772"/>
    </location>
</feature>
<dbReference type="AlphaFoldDB" id="A0A1I8JDC2"/>
<evidence type="ECO:0000256" key="10">
    <source>
        <dbReference type="SAM" id="Phobius"/>
    </source>
</evidence>
<evidence type="ECO:0000256" key="2">
    <source>
        <dbReference type="ARBA" id="ARBA00022679"/>
    </source>
</evidence>
<feature type="compositionally biased region" description="Low complexity" evidence="9">
    <location>
        <begin position="523"/>
        <end position="537"/>
    </location>
</feature>
<feature type="transmembrane region" description="Helical" evidence="10">
    <location>
        <begin position="805"/>
        <end position="823"/>
    </location>
</feature>
<feature type="region of interest" description="Disordered" evidence="9">
    <location>
        <begin position="776"/>
        <end position="795"/>
    </location>
</feature>
<keyword evidence="5 8" id="KW-0067">ATP-binding</keyword>
<keyword evidence="1" id="KW-0723">Serine/threonine-protein kinase</keyword>
<proteinExistence type="inferred from homology"/>
<dbReference type="GO" id="GO:0008545">
    <property type="term" value="F:JUN kinase kinase activity"/>
    <property type="evidence" value="ECO:0007669"/>
    <property type="project" value="TreeGrafter"/>
</dbReference>
<dbReference type="WBParaSite" id="maker-uti_cns_0046841-snap-gene-0.3-mRNA-1">
    <property type="protein sequence ID" value="maker-uti_cns_0046841-snap-gene-0.3-mRNA-1"/>
    <property type="gene ID" value="maker-uti_cns_0046841-snap-gene-0.3"/>
</dbReference>
<keyword evidence="3 8" id="KW-0547">Nucleotide-binding</keyword>
<dbReference type="InterPro" id="IPR029071">
    <property type="entry name" value="Ubiquitin-like_domsf"/>
</dbReference>
<dbReference type="Gene3D" id="3.10.20.90">
    <property type="entry name" value="Phosphatidylinositol 3-kinase Catalytic Subunit, Chain A, domain 1"/>
    <property type="match status" value="1"/>
</dbReference>
<dbReference type="PANTHER" id="PTHR48013">
    <property type="entry name" value="DUAL SPECIFICITY MITOGEN-ACTIVATED PROTEIN KINASE KINASE 5-RELATED"/>
    <property type="match status" value="1"/>
</dbReference>
<feature type="region of interest" description="Disordered" evidence="9">
    <location>
        <begin position="456"/>
        <end position="537"/>
    </location>
</feature>
<dbReference type="PANTHER" id="PTHR48013:SF15">
    <property type="entry name" value="DUAL SPECIFICITY MITOGEN-ACTIVATED PROTEIN KINASE KINASE 4"/>
    <property type="match status" value="1"/>
</dbReference>
<keyword evidence="4" id="KW-0418">Kinase</keyword>
<protein>
    <recommendedName>
        <fullName evidence="7">mitogen-activated protein kinase kinase</fullName>
        <ecNumber evidence="7">2.7.12.2</ecNumber>
    </recommendedName>
</protein>
<dbReference type="SUPFAM" id="SSF56112">
    <property type="entry name" value="Protein kinase-like (PK-like)"/>
    <property type="match status" value="1"/>
</dbReference>